<evidence type="ECO:0000313" key="1">
    <source>
        <dbReference type="Proteomes" id="UP000887579"/>
    </source>
</evidence>
<protein>
    <submittedName>
        <fullName evidence="2">SGNH hydrolase-type esterase domain-containing protein</fullName>
    </submittedName>
</protein>
<evidence type="ECO:0000313" key="2">
    <source>
        <dbReference type="WBParaSite" id="ES5_v2.g25658.t1"/>
    </source>
</evidence>
<dbReference type="Proteomes" id="UP000887579">
    <property type="component" value="Unplaced"/>
</dbReference>
<sequence>MFFSCFIIILIFAVEPIHTVVHHNPHTVPCAMLVVFGDGLSDDGAEVSIHESHGFLRNSNGPIWPEYLNRMLACDKYQNYAYSGARSGLSNFYFENWSGVQWQIEQYTGRRPLRADKDSIVILQTGGLIDLFSGETNSTSIINNLKKSLEILSENINRGILILMNLPDLSSAPGLKFAEDGPVIRDNFAVSIAQINTQIRSLVLEFSRMNPREKVDIRHFDLNSAMFRAISPLNSTEPFSYQKPETRSKDVCGYAYHDLWHPTTVVHYEIARELVTFLEDN</sequence>
<proteinExistence type="predicted"/>
<organism evidence="1 2">
    <name type="scientific">Panagrolaimus sp. ES5</name>
    <dbReference type="NCBI Taxonomy" id="591445"/>
    <lineage>
        <taxon>Eukaryota</taxon>
        <taxon>Metazoa</taxon>
        <taxon>Ecdysozoa</taxon>
        <taxon>Nematoda</taxon>
        <taxon>Chromadorea</taxon>
        <taxon>Rhabditida</taxon>
        <taxon>Tylenchina</taxon>
        <taxon>Panagrolaimomorpha</taxon>
        <taxon>Panagrolaimoidea</taxon>
        <taxon>Panagrolaimidae</taxon>
        <taxon>Panagrolaimus</taxon>
    </lineage>
</organism>
<reference evidence="2" key="1">
    <citation type="submission" date="2022-11" db="UniProtKB">
        <authorList>
            <consortium name="WormBaseParasite"/>
        </authorList>
    </citation>
    <scope>IDENTIFICATION</scope>
</reference>
<dbReference type="WBParaSite" id="ES5_v2.g25658.t1">
    <property type="protein sequence ID" value="ES5_v2.g25658.t1"/>
    <property type="gene ID" value="ES5_v2.g25658"/>
</dbReference>
<accession>A0AC34G7F2</accession>
<name>A0AC34G7F2_9BILA</name>